<proteinExistence type="predicted"/>
<name>A0ABY3YIL4_9FLAO</name>
<dbReference type="InterPro" id="IPR049249">
    <property type="entry name" value="DUF6882"/>
</dbReference>
<keyword evidence="2" id="KW-1185">Reference proteome</keyword>
<sequence>MGLKEKRITEAFKSGYYETLLEKINMAAGFKVDMQVAWETLFEDRFMHLYNETYPKIYFQPLIEAFEAVSADELGKELMRKGLKSVVVKNTADHHNPEHAISFEKGILTIDHSPVINADKVQDRAEEIIMLLENGLEDMAEEQSGTISTGSYDHTDNPSLTFEELYNQFVALSYEKQLVFSELVGDRSWDFNMMQGTLTFGEYVFPMQILGTYSEKESSWMWAWANKQSGIPENLLQASDIMQKRGVAHAVEELTTASYKTDENMGHYLAQIAVGVTGASCYCPVNFKGIQVFVLINSEEVDAGRITDTALVTSHFTKTISALDCNHKQALYHYLKQKEFKVEFTGNNLIADRADDQVIGIFDLNERLLKVSGNKLTV</sequence>
<evidence type="ECO:0000313" key="2">
    <source>
        <dbReference type="Proteomes" id="UP000829476"/>
    </source>
</evidence>
<organism evidence="1 2">
    <name type="scientific">Zhouia spongiae</name>
    <dbReference type="NCBI Taxonomy" id="2202721"/>
    <lineage>
        <taxon>Bacteria</taxon>
        <taxon>Pseudomonadati</taxon>
        <taxon>Bacteroidota</taxon>
        <taxon>Flavobacteriia</taxon>
        <taxon>Flavobacteriales</taxon>
        <taxon>Flavobacteriaceae</taxon>
        <taxon>Zhouia</taxon>
    </lineage>
</organism>
<accession>A0ABY3YIL4</accession>
<protein>
    <submittedName>
        <fullName evidence="1">Uncharacterized protein</fullName>
    </submittedName>
</protein>
<dbReference type="Proteomes" id="UP000829476">
    <property type="component" value="Chromosome"/>
</dbReference>
<evidence type="ECO:0000313" key="1">
    <source>
        <dbReference type="EMBL" id="UNY97711.1"/>
    </source>
</evidence>
<gene>
    <name evidence="1" type="ORF">MQE36_11515</name>
</gene>
<dbReference type="RefSeq" id="WP_242936122.1">
    <property type="nucleotide sequence ID" value="NZ_CP094326.1"/>
</dbReference>
<dbReference type="Pfam" id="PF21813">
    <property type="entry name" value="DUF6882"/>
    <property type="match status" value="1"/>
</dbReference>
<reference evidence="1 2" key="1">
    <citation type="journal article" date="2018" name="Int. J. Syst. Evol. Microbiol.">
        <title>Zhouia spongiae sp. nov., isolated from a marine sponge.</title>
        <authorList>
            <person name="Zhuang L."/>
            <person name="Lin B."/>
            <person name="Qin F."/>
            <person name="Luo L."/>
        </authorList>
    </citation>
    <scope>NUCLEOTIDE SEQUENCE [LARGE SCALE GENOMIC DNA]</scope>
    <source>
        <strain evidence="1 2">HN-Y44</strain>
    </source>
</reference>
<dbReference type="EMBL" id="CP094326">
    <property type="protein sequence ID" value="UNY97711.1"/>
    <property type="molecule type" value="Genomic_DNA"/>
</dbReference>